<reference evidence="1 2" key="1">
    <citation type="submission" date="2024-01" db="EMBL/GenBank/DDBJ databases">
        <title>A draft genome for the cacao thread blight pathogen Marasmiellus scandens.</title>
        <authorList>
            <person name="Baruah I.K."/>
            <person name="Leung J."/>
            <person name="Bukari Y."/>
            <person name="Amoako-Attah I."/>
            <person name="Meinhardt L.W."/>
            <person name="Bailey B.A."/>
            <person name="Cohen S.P."/>
        </authorList>
    </citation>
    <scope>NUCLEOTIDE SEQUENCE [LARGE SCALE GENOMIC DNA]</scope>
    <source>
        <strain evidence="1 2">GH-19</strain>
    </source>
</reference>
<sequence>MSTRLYQAVSGFFLQDDSTDPSAIGALPPRFGLIDDSPQRWKLLQSKIRQMNETDSSLAVSYKVIIFGRHGQGWHNVGEAKYGTKAWDEYWSKLDGDGEITWGPDPELTPLGEEQARSVTDAWRAEIPFSIPIPKRSARICSPMTRALNTYLLTFAFENGMDGLGENNNPVILENCREEYGEHTCDKRRTKTYLKEIFSNFDIKGGISVDEGVFKEFSENDELWQADHRETKTHVMARAKAVLDHIFSSEEMENQDFISITAHGGIINGFLNAMGRESYALPTGGVIPVVVKSTVV</sequence>
<gene>
    <name evidence="1" type="primary">PMU1_1</name>
    <name evidence="1" type="ORF">VKT23_011666</name>
</gene>
<dbReference type="Proteomes" id="UP001498398">
    <property type="component" value="Unassembled WGS sequence"/>
</dbReference>
<dbReference type="InterPro" id="IPR050275">
    <property type="entry name" value="PGM_Phosphatase"/>
</dbReference>
<dbReference type="Gene3D" id="3.40.50.1240">
    <property type="entry name" value="Phosphoglycerate mutase-like"/>
    <property type="match status" value="1"/>
</dbReference>
<accession>A0ABR1J8K8</accession>
<organism evidence="1 2">
    <name type="scientific">Marasmiellus scandens</name>
    <dbReference type="NCBI Taxonomy" id="2682957"/>
    <lineage>
        <taxon>Eukaryota</taxon>
        <taxon>Fungi</taxon>
        <taxon>Dikarya</taxon>
        <taxon>Basidiomycota</taxon>
        <taxon>Agaricomycotina</taxon>
        <taxon>Agaricomycetes</taxon>
        <taxon>Agaricomycetidae</taxon>
        <taxon>Agaricales</taxon>
        <taxon>Marasmiineae</taxon>
        <taxon>Omphalotaceae</taxon>
        <taxon>Marasmiellus</taxon>
    </lineage>
</organism>
<dbReference type="InterPro" id="IPR029033">
    <property type="entry name" value="His_PPase_superfam"/>
</dbReference>
<dbReference type="SMART" id="SM00855">
    <property type="entry name" value="PGAM"/>
    <property type="match status" value="1"/>
</dbReference>
<dbReference type="PANTHER" id="PTHR48100">
    <property type="entry name" value="BROAD-SPECIFICITY PHOSPHATASE YOR283W-RELATED"/>
    <property type="match status" value="1"/>
</dbReference>
<dbReference type="EMBL" id="JBANRG010000026">
    <property type="protein sequence ID" value="KAK7453401.1"/>
    <property type="molecule type" value="Genomic_DNA"/>
</dbReference>
<dbReference type="InterPro" id="IPR013078">
    <property type="entry name" value="His_Pase_superF_clade-1"/>
</dbReference>
<dbReference type="PANTHER" id="PTHR48100:SF1">
    <property type="entry name" value="HISTIDINE PHOSPHATASE FAMILY PROTEIN-RELATED"/>
    <property type="match status" value="1"/>
</dbReference>
<proteinExistence type="predicted"/>
<comment type="caution">
    <text evidence="1">The sequence shown here is derived from an EMBL/GenBank/DDBJ whole genome shotgun (WGS) entry which is preliminary data.</text>
</comment>
<protein>
    <submittedName>
        <fullName evidence="1">Phosphoglycerate mutase pmu1</fullName>
    </submittedName>
</protein>
<dbReference type="SUPFAM" id="SSF53254">
    <property type="entry name" value="Phosphoglycerate mutase-like"/>
    <property type="match status" value="1"/>
</dbReference>
<evidence type="ECO:0000313" key="1">
    <source>
        <dbReference type="EMBL" id="KAK7453401.1"/>
    </source>
</evidence>
<evidence type="ECO:0000313" key="2">
    <source>
        <dbReference type="Proteomes" id="UP001498398"/>
    </source>
</evidence>
<keyword evidence="2" id="KW-1185">Reference proteome</keyword>
<name>A0ABR1J8K8_9AGAR</name>